<reference evidence="2 3" key="1">
    <citation type="submission" date="2020-07" db="EMBL/GenBank/DDBJ databases">
        <title>Sequencing the genomes of 1000 actinobacteria strains.</title>
        <authorList>
            <person name="Klenk H.-P."/>
        </authorList>
    </citation>
    <scope>NUCLEOTIDE SEQUENCE [LARGE SCALE GENOMIC DNA]</scope>
    <source>
        <strain evidence="2 3">DSM 23871</strain>
    </source>
</reference>
<keyword evidence="1" id="KW-0472">Membrane</keyword>
<feature type="transmembrane region" description="Helical" evidence="1">
    <location>
        <begin position="114"/>
        <end position="133"/>
    </location>
</feature>
<proteinExistence type="predicted"/>
<dbReference type="RefSeq" id="WP_179456497.1">
    <property type="nucleotide sequence ID" value="NZ_BAAAPX010000001.1"/>
</dbReference>
<protein>
    <submittedName>
        <fullName evidence="2">Putative membrane protein</fullName>
    </submittedName>
</protein>
<feature type="transmembrane region" description="Helical" evidence="1">
    <location>
        <begin position="7"/>
        <end position="32"/>
    </location>
</feature>
<feature type="transmembrane region" description="Helical" evidence="1">
    <location>
        <begin position="85"/>
        <end position="108"/>
    </location>
</feature>
<sequence>MKRWTRIVLTVLTAAVGLSAVAGGLALIIGGATTTTGAGVVPDRAYLGGSPFTSYVAPGVILAVIVGGTHLLASVMVGRQSDAGAFAAAVAAFGLLIWIFVQMMFIPFSPLQAVYFAAGLAELGLVLLGLGLFGQRRPVTP</sequence>
<comment type="caution">
    <text evidence="2">The sequence shown here is derived from an EMBL/GenBank/DDBJ whole genome shotgun (WGS) entry which is preliminary data.</text>
</comment>
<keyword evidence="1" id="KW-0812">Transmembrane</keyword>
<keyword evidence="1" id="KW-1133">Transmembrane helix</keyword>
<name>A0A852SZL5_9MICO</name>
<dbReference type="EMBL" id="JACCBJ010000001">
    <property type="protein sequence ID" value="NYD74589.1"/>
    <property type="molecule type" value="Genomic_DNA"/>
</dbReference>
<gene>
    <name evidence="2" type="ORF">BJ963_002108</name>
</gene>
<dbReference type="AlphaFoldDB" id="A0A852SZL5"/>
<evidence type="ECO:0000313" key="2">
    <source>
        <dbReference type="EMBL" id="NYD74589.1"/>
    </source>
</evidence>
<accession>A0A852SZL5</accession>
<dbReference type="Proteomes" id="UP000589620">
    <property type="component" value="Unassembled WGS sequence"/>
</dbReference>
<keyword evidence="3" id="KW-1185">Reference proteome</keyword>
<feature type="transmembrane region" description="Helical" evidence="1">
    <location>
        <begin position="52"/>
        <end position="73"/>
    </location>
</feature>
<evidence type="ECO:0000313" key="3">
    <source>
        <dbReference type="Proteomes" id="UP000589620"/>
    </source>
</evidence>
<organism evidence="2 3">
    <name type="scientific">Leifsonia soli</name>
    <dbReference type="NCBI Taxonomy" id="582665"/>
    <lineage>
        <taxon>Bacteria</taxon>
        <taxon>Bacillati</taxon>
        <taxon>Actinomycetota</taxon>
        <taxon>Actinomycetes</taxon>
        <taxon>Micrococcales</taxon>
        <taxon>Microbacteriaceae</taxon>
        <taxon>Leifsonia</taxon>
    </lineage>
</organism>
<evidence type="ECO:0000256" key="1">
    <source>
        <dbReference type="SAM" id="Phobius"/>
    </source>
</evidence>